<feature type="transmembrane region" description="Helical" evidence="2">
    <location>
        <begin position="265"/>
        <end position="288"/>
    </location>
</feature>
<dbReference type="EMBL" id="OZ075139">
    <property type="protein sequence ID" value="CAL5018707.1"/>
    <property type="molecule type" value="Genomic_DNA"/>
</dbReference>
<reference evidence="5" key="1">
    <citation type="submission" date="2024-06" db="EMBL/GenBank/DDBJ databases">
        <authorList>
            <person name="Ryan C."/>
        </authorList>
    </citation>
    <scope>NUCLEOTIDE SEQUENCE [LARGE SCALE GENOMIC DNA]</scope>
</reference>
<evidence type="ECO:0000256" key="1">
    <source>
        <dbReference type="SAM" id="MobiDB-lite"/>
    </source>
</evidence>
<proteinExistence type="predicted"/>
<dbReference type="PANTHER" id="PTHR31325">
    <property type="entry name" value="OS01G0798800 PROTEIN-RELATED"/>
    <property type="match status" value="1"/>
</dbReference>
<sequence>MAAGGLMHLWNQWGIHMMVLSSFALQVFLLAFGGIRRRSSSAMLRFTLWLAYLLADSTAIYTLGHLSVVSRSREHRLVAFWAPFLLLHLGGPDNITAYALEDNRLWLRHLQTLTVQVLAAAYVIYKYMAGSGTLLLLASISMFVAGLVKYCERIWALKCGNMSSIHVSFEGDGSDFKDYDQDGKLLREGMSKGQVLLRAHSHFDLCKSVFTDSVLTRKHQDTVLHDILPLAQPERIQYELVEMELSLLYDNLYTKAAVIHTWYGFYIHFIPLLGTATASLLFQLSINGSRGYGYNSVDVIISYVLLVGALVLEVISLCRVILSTWTCWSLNRRHSRGREWLLRVIAPLRQLMRPATSKRLWAGSIGQHNLFHWCTRDRNEIGSRLAKKMGMNDWWNKLHFSSNFSPTSFFSIEDLKEEVLRMLMRLQCDGIYISQRNNFILGFNTRGSFTLEMMGMYKGLAKWSVNVDFEVSILVWHIATEAYICWSKAARPGKLVEAIKVLSNYMMFLLLVKPDMLPGRTTYKPYQRTCNTLDLLWSDQPSPNRSWNPFRMLKELIHQDGPDGSRVQQWEKLLEMAVSDATESKNGLTGGPKPGTWQFEDREALANGVFLAKELLNMDFSSLRGGSSGDAAAVICEKEDKVEEEEKEDKGEEEGEEEEEDREGEGKEDKGEEGEEAEEEREEEEENPPASSSPLPRSDMLELILGMWVEMMLYAGDRINRDSHARQLTNGGEFITILWLLAHYRNHVVF</sequence>
<dbReference type="AlphaFoldDB" id="A0ABC9CCN7"/>
<feature type="transmembrane region" description="Helical" evidence="2">
    <location>
        <begin position="300"/>
        <end position="328"/>
    </location>
</feature>
<evidence type="ECO:0000256" key="2">
    <source>
        <dbReference type="SAM" id="Phobius"/>
    </source>
</evidence>
<keyword evidence="2" id="KW-0472">Membrane</keyword>
<feature type="transmembrane region" description="Helical" evidence="2">
    <location>
        <begin position="78"/>
        <end position="100"/>
    </location>
</feature>
<organism evidence="4 5">
    <name type="scientific">Urochloa decumbens</name>
    <dbReference type="NCBI Taxonomy" id="240449"/>
    <lineage>
        <taxon>Eukaryota</taxon>
        <taxon>Viridiplantae</taxon>
        <taxon>Streptophyta</taxon>
        <taxon>Embryophyta</taxon>
        <taxon>Tracheophyta</taxon>
        <taxon>Spermatophyta</taxon>
        <taxon>Magnoliopsida</taxon>
        <taxon>Liliopsida</taxon>
        <taxon>Poales</taxon>
        <taxon>Poaceae</taxon>
        <taxon>PACMAD clade</taxon>
        <taxon>Panicoideae</taxon>
        <taxon>Panicodae</taxon>
        <taxon>Paniceae</taxon>
        <taxon>Melinidinae</taxon>
        <taxon>Urochloa</taxon>
    </lineage>
</organism>
<feature type="domain" description="DUF4220" evidence="3">
    <location>
        <begin position="49"/>
        <end position="372"/>
    </location>
</feature>
<feature type="transmembrane region" description="Helical" evidence="2">
    <location>
        <begin position="13"/>
        <end position="34"/>
    </location>
</feature>
<gene>
    <name evidence="4" type="ORF">URODEC1_LOCUS74337</name>
</gene>
<dbReference type="InterPro" id="IPR007658">
    <property type="entry name" value="DUF594"/>
</dbReference>
<reference evidence="4 5" key="2">
    <citation type="submission" date="2024-10" db="EMBL/GenBank/DDBJ databases">
        <authorList>
            <person name="Ryan C."/>
        </authorList>
    </citation>
    <scope>NUCLEOTIDE SEQUENCE [LARGE SCALE GENOMIC DNA]</scope>
</reference>
<feature type="compositionally biased region" description="Acidic residues" evidence="1">
    <location>
        <begin position="671"/>
        <end position="687"/>
    </location>
</feature>
<evidence type="ECO:0000313" key="4">
    <source>
        <dbReference type="EMBL" id="CAL5018707.1"/>
    </source>
</evidence>
<keyword evidence="2" id="KW-1133">Transmembrane helix</keyword>
<feature type="transmembrane region" description="Helical" evidence="2">
    <location>
        <begin position="131"/>
        <end position="148"/>
    </location>
</feature>
<evidence type="ECO:0000313" key="5">
    <source>
        <dbReference type="Proteomes" id="UP001497457"/>
    </source>
</evidence>
<accession>A0ABC9CCN7</accession>
<keyword evidence="5" id="KW-1185">Reference proteome</keyword>
<feature type="transmembrane region" description="Helical" evidence="2">
    <location>
        <begin position="46"/>
        <end position="66"/>
    </location>
</feature>
<protein>
    <recommendedName>
        <fullName evidence="3">DUF4220 domain-containing protein</fullName>
    </recommendedName>
</protein>
<evidence type="ECO:0000259" key="3">
    <source>
        <dbReference type="Pfam" id="PF13968"/>
    </source>
</evidence>
<name>A0ABC9CCN7_9POAL</name>
<keyword evidence="2" id="KW-0812">Transmembrane</keyword>
<dbReference type="Pfam" id="PF13968">
    <property type="entry name" value="DUF4220"/>
    <property type="match status" value="1"/>
</dbReference>
<dbReference type="Proteomes" id="UP001497457">
    <property type="component" value="Chromosome 29rd"/>
</dbReference>
<dbReference type="Pfam" id="PF04578">
    <property type="entry name" value="DUF594"/>
    <property type="match status" value="1"/>
</dbReference>
<dbReference type="InterPro" id="IPR025315">
    <property type="entry name" value="DUF4220"/>
</dbReference>
<feature type="region of interest" description="Disordered" evidence="1">
    <location>
        <begin position="638"/>
        <end position="697"/>
    </location>
</feature>
<feature type="compositionally biased region" description="Acidic residues" evidence="1">
    <location>
        <begin position="642"/>
        <end position="663"/>
    </location>
</feature>